<reference evidence="1" key="1">
    <citation type="submission" date="2019-12" db="EMBL/GenBank/DDBJ databases">
        <title>Genome sequencing and annotation of Brassica cretica.</title>
        <authorList>
            <person name="Studholme D.J."/>
            <person name="Sarris P."/>
        </authorList>
    </citation>
    <scope>NUCLEOTIDE SEQUENCE</scope>
    <source>
        <strain evidence="1">PFS-109/04</strain>
        <tissue evidence="1">Leaf</tissue>
    </source>
</reference>
<dbReference type="EMBL" id="QGKX02001521">
    <property type="protein sequence ID" value="KAF3508551.1"/>
    <property type="molecule type" value="Genomic_DNA"/>
</dbReference>
<protein>
    <submittedName>
        <fullName evidence="1">Uncharacterized protein</fullName>
    </submittedName>
</protein>
<sequence length="64" mass="6598">MSFISRNDCLSSVSNSYFRTVVAGSAEFPTKGAKMAASCSSAAFWTASCYAILSSMVSAKAAAV</sequence>
<accession>A0A8S9P2V1</accession>
<evidence type="ECO:0000313" key="2">
    <source>
        <dbReference type="Proteomes" id="UP000712600"/>
    </source>
</evidence>
<dbReference type="Proteomes" id="UP000712600">
    <property type="component" value="Unassembled WGS sequence"/>
</dbReference>
<evidence type="ECO:0000313" key="1">
    <source>
        <dbReference type="EMBL" id="KAF3508551.1"/>
    </source>
</evidence>
<organism evidence="1 2">
    <name type="scientific">Brassica cretica</name>
    <name type="common">Mustard</name>
    <dbReference type="NCBI Taxonomy" id="69181"/>
    <lineage>
        <taxon>Eukaryota</taxon>
        <taxon>Viridiplantae</taxon>
        <taxon>Streptophyta</taxon>
        <taxon>Embryophyta</taxon>
        <taxon>Tracheophyta</taxon>
        <taxon>Spermatophyta</taxon>
        <taxon>Magnoliopsida</taxon>
        <taxon>eudicotyledons</taxon>
        <taxon>Gunneridae</taxon>
        <taxon>Pentapetalae</taxon>
        <taxon>rosids</taxon>
        <taxon>malvids</taxon>
        <taxon>Brassicales</taxon>
        <taxon>Brassicaceae</taxon>
        <taxon>Brassiceae</taxon>
        <taxon>Brassica</taxon>
    </lineage>
</organism>
<name>A0A8S9P2V1_BRACR</name>
<comment type="caution">
    <text evidence="1">The sequence shown here is derived from an EMBL/GenBank/DDBJ whole genome shotgun (WGS) entry which is preliminary data.</text>
</comment>
<gene>
    <name evidence="1" type="ORF">F2Q69_00005270</name>
</gene>
<proteinExistence type="predicted"/>
<dbReference type="AlphaFoldDB" id="A0A8S9P2V1"/>